<dbReference type="InterPro" id="IPR001969">
    <property type="entry name" value="Aspartic_peptidase_AS"/>
</dbReference>
<keyword evidence="10" id="KW-0449">Lipoprotein</keyword>
<evidence type="ECO:0000259" key="15">
    <source>
        <dbReference type="PROSITE" id="PS51767"/>
    </source>
</evidence>
<dbReference type="PANTHER" id="PTHR13683:SF232">
    <property type="entry name" value="OS09G0542100 PROTEIN"/>
    <property type="match status" value="1"/>
</dbReference>
<dbReference type="PRINTS" id="PR00792">
    <property type="entry name" value="PEPSIN"/>
</dbReference>
<keyword evidence="17" id="KW-1185">Reference proteome</keyword>
<gene>
    <name evidence="16" type="ORF">QJS10_CPB15g00377</name>
</gene>
<keyword evidence="9" id="KW-0325">Glycoprotein</keyword>
<keyword evidence="8" id="KW-0472">Membrane</keyword>
<dbReference type="FunFam" id="2.40.70.10:FF:000012">
    <property type="entry name" value="Aspartyl protease family protein 1"/>
    <property type="match status" value="1"/>
</dbReference>
<dbReference type="SUPFAM" id="SSF50630">
    <property type="entry name" value="Acid proteases"/>
    <property type="match status" value="1"/>
</dbReference>
<protein>
    <submittedName>
        <fullName evidence="16">Aspartic proteinase-like protein 1</fullName>
    </submittedName>
</protein>
<evidence type="ECO:0000256" key="6">
    <source>
        <dbReference type="ARBA" id="ARBA00022750"/>
    </source>
</evidence>
<keyword evidence="7 12" id="KW-0378">Hydrolase</keyword>
<evidence type="ECO:0000313" key="17">
    <source>
        <dbReference type="Proteomes" id="UP001180020"/>
    </source>
</evidence>
<feature type="chain" id="PRO_5043731779" evidence="14">
    <location>
        <begin position="22"/>
        <end position="521"/>
    </location>
</feature>
<comment type="caution">
    <text evidence="16">The sequence shown here is derived from an EMBL/GenBank/DDBJ whole genome shotgun (WGS) entry which is preliminary data.</text>
</comment>
<evidence type="ECO:0000256" key="1">
    <source>
        <dbReference type="ARBA" id="ARBA00004193"/>
    </source>
</evidence>
<feature type="active site" evidence="11">
    <location>
        <position position="119"/>
    </location>
</feature>
<dbReference type="GO" id="GO:0004190">
    <property type="term" value="F:aspartic-type endopeptidase activity"/>
    <property type="evidence" value="ECO:0007669"/>
    <property type="project" value="UniProtKB-KW"/>
</dbReference>
<evidence type="ECO:0000256" key="12">
    <source>
        <dbReference type="RuleBase" id="RU000454"/>
    </source>
</evidence>
<accession>A0AAV9DAA9</accession>
<dbReference type="PROSITE" id="PS00141">
    <property type="entry name" value="ASP_PROTEASE"/>
    <property type="match status" value="2"/>
</dbReference>
<evidence type="ECO:0000256" key="8">
    <source>
        <dbReference type="ARBA" id="ARBA00023136"/>
    </source>
</evidence>
<comment type="similarity">
    <text evidence="2 12">Belongs to the peptidase A1 family.</text>
</comment>
<dbReference type="InterPro" id="IPR001461">
    <property type="entry name" value="Aspartic_peptidase_A1"/>
</dbReference>
<evidence type="ECO:0000256" key="11">
    <source>
        <dbReference type="PIRSR" id="PIRSR601461-1"/>
    </source>
</evidence>
<keyword evidence="3" id="KW-1003">Cell membrane</keyword>
<evidence type="ECO:0000256" key="4">
    <source>
        <dbReference type="ARBA" id="ARBA00022670"/>
    </source>
</evidence>
<dbReference type="GO" id="GO:0005886">
    <property type="term" value="C:plasma membrane"/>
    <property type="evidence" value="ECO:0007669"/>
    <property type="project" value="UniProtKB-SubCell"/>
</dbReference>
<dbReference type="AlphaFoldDB" id="A0AAV9DAA9"/>
<dbReference type="InterPro" id="IPR021109">
    <property type="entry name" value="Peptidase_aspartic_dom_sf"/>
</dbReference>
<dbReference type="EMBL" id="JAUJYO010000015">
    <property type="protein sequence ID" value="KAK1297157.1"/>
    <property type="molecule type" value="Genomic_DNA"/>
</dbReference>
<evidence type="ECO:0000256" key="2">
    <source>
        <dbReference type="ARBA" id="ARBA00007447"/>
    </source>
</evidence>
<dbReference type="Gene3D" id="2.40.70.10">
    <property type="entry name" value="Acid Proteases"/>
    <property type="match status" value="2"/>
</dbReference>
<evidence type="ECO:0000256" key="7">
    <source>
        <dbReference type="ARBA" id="ARBA00022801"/>
    </source>
</evidence>
<proteinExistence type="inferred from homology"/>
<dbReference type="Pfam" id="PF14541">
    <property type="entry name" value="TAXi_C"/>
    <property type="match status" value="1"/>
</dbReference>
<keyword evidence="4 12" id="KW-0645">Protease</keyword>
<sequence length="521" mass="56376">MASLSLFVILTLCWGTHRIFGDERKTFGFEIHHRFSDPVRRWWAERSGGDSLPEKGTVEYYAHLAFRDRVFRGRRLSDANPTVSFSEGNGTFRINNLGFLHYAVVTLGTPNSTFLVALDTGSDLFWVPCDCQQCAPPPMLVAGNGNDFEFSIYSTNASLTSKKVSCSSSLCDLRSKCSGEAAACPYQVAYLSENTSSSGILVEDVLHLATEDTHPKVVDAPIIFGCGQVQTGSFLDAAAPNGLFGLGMEKISVPSILARAGVISDSFSMCFGKDGLGRISFGDKGSSDQGETPFNVNQLHPSYNVSVTGLSVGGTSVGAKFDALVDTGTSFTCLADPAYSLLTEDFNALARDERYMPDSKIPFDYCYLSSANKTASIPSISLSMKGGDEFPATGAIIFIPVNAGVVYCLGVVKSPNLNIIGQNFMTGLRIVFDRERLILGWKKFNCYDVEDSSTLPINPRNSSAPPVPSVGQNNYTPQATESNGNQTQVSVLPRSENYAPHEYSSFMNTLSIALLLIFIIL</sequence>
<dbReference type="InterPro" id="IPR033121">
    <property type="entry name" value="PEPTIDASE_A1"/>
</dbReference>
<evidence type="ECO:0000256" key="3">
    <source>
        <dbReference type="ARBA" id="ARBA00022475"/>
    </source>
</evidence>
<feature type="active site" evidence="11">
    <location>
        <position position="326"/>
    </location>
</feature>
<reference evidence="16" key="1">
    <citation type="journal article" date="2023" name="Nat. Commun.">
        <title>Diploid and tetraploid genomes of Acorus and the evolution of monocots.</title>
        <authorList>
            <person name="Ma L."/>
            <person name="Liu K.W."/>
            <person name="Li Z."/>
            <person name="Hsiao Y.Y."/>
            <person name="Qi Y."/>
            <person name="Fu T."/>
            <person name="Tang G.D."/>
            <person name="Zhang D."/>
            <person name="Sun W.H."/>
            <person name="Liu D.K."/>
            <person name="Li Y."/>
            <person name="Chen G.Z."/>
            <person name="Liu X.D."/>
            <person name="Liao X.Y."/>
            <person name="Jiang Y.T."/>
            <person name="Yu X."/>
            <person name="Hao Y."/>
            <person name="Huang J."/>
            <person name="Zhao X.W."/>
            <person name="Ke S."/>
            <person name="Chen Y.Y."/>
            <person name="Wu W.L."/>
            <person name="Hsu J.L."/>
            <person name="Lin Y.F."/>
            <person name="Huang M.D."/>
            <person name="Li C.Y."/>
            <person name="Huang L."/>
            <person name="Wang Z.W."/>
            <person name="Zhao X."/>
            <person name="Zhong W.Y."/>
            <person name="Peng D.H."/>
            <person name="Ahmad S."/>
            <person name="Lan S."/>
            <person name="Zhang J.S."/>
            <person name="Tsai W.C."/>
            <person name="Van de Peer Y."/>
            <person name="Liu Z.J."/>
        </authorList>
    </citation>
    <scope>NUCLEOTIDE SEQUENCE</scope>
    <source>
        <strain evidence="16">CP</strain>
    </source>
</reference>
<evidence type="ECO:0000313" key="16">
    <source>
        <dbReference type="EMBL" id="KAK1297157.1"/>
    </source>
</evidence>
<dbReference type="Proteomes" id="UP001180020">
    <property type="component" value="Unassembled WGS sequence"/>
</dbReference>
<feature type="region of interest" description="Disordered" evidence="13">
    <location>
        <begin position="457"/>
        <end position="488"/>
    </location>
</feature>
<dbReference type="PANTHER" id="PTHR13683">
    <property type="entry name" value="ASPARTYL PROTEASES"/>
    <property type="match status" value="1"/>
</dbReference>
<keyword evidence="5 14" id="KW-0732">Signal</keyword>
<dbReference type="FunFam" id="2.40.70.10:FF:000014">
    <property type="entry name" value="Aspartyl protease family protein 1"/>
    <property type="match status" value="1"/>
</dbReference>
<evidence type="ECO:0000256" key="13">
    <source>
        <dbReference type="SAM" id="MobiDB-lite"/>
    </source>
</evidence>
<name>A0AAV9DAA9_ACOCL</name>
<evidence type="ECO:0000256" key="9">
    <source>
        <dbReference type="ARBA" id="ARBA00023180"/>
    </source>
</evidence>
<evidence type="ECO:0000256" key="10">
    <source>
        <dbReference type="ARBA" id="ARBA00023288"/>
    </source>
</evidence>
<dbReference type="InterPro" id="IPR032861">
    <property type="entry name" value="TAXi_N"/>
</dbReference>
<reference evidence="16" key="2">
    <citation type="submission" date="2023-06" db="EMBL/GenBank/DDBJ databases">
        <authorList>
            <person name="Ma L."/>
            <person name="Liu K.-W."/>
            <person name="Li Z."/>
            <person name="Hsiao Y.-Y."/>
            <person name="Qi Y."/>
            <person name="Fu T."/>
            <person name="Tang G."/>
            <person name="Zhang D."/>
            <person name="Sun W.-H."/>
            <person name="Liu D.-K."/>
            <person name="Li Y."/>
            <person name="Chen G.-Z."/>
            <person name="Liu X.-D."/>
            <person name="Liao X.-Y."/>
            <person name="Jiang Y.-T."/>
            <person name="Yu X."/>
            <person name="Hao Y."/>
            <person name="Huang J."/>
            <person name="Zhao X.-W."/>
            <person name="Ke S."/>
            <person name="Chen Y.-Y."/>
            <person name="Wu W.-L."/>
            <person name="Hsu J.-L."/>
            <person name="Lin Y.-F."/>
            <person name="Huang M.-D."/>
            <person name="Li C.-Y."/>
            <person name="Huang L."/>
            <person name="Wang Z.-W."/>
            <person name="Zhao X."/>
            <person name="Zhong W.-Y."/>
            <person name="Peng D.-H."/>
            <person name="Ahmad S."/>
            <person name="Lan S."/>
            <person name="Zhang J.-S."/>
            <person name="Tsai W.-C."/>
            <person name="Van De Peer Y."/>
            <person name="Liu Z.-J."/>
        </authorList>
    </citation>
    <scope>NUCLEOTIDE SEQUENCE</scope>
    <source>
        <strain evidence="16">CP</strain>
        <tissue evidence="16">Leaves</tissue>
    </source>
</reference>
<dbReference type="PROSITE" id="PS51767">
    <property type="entry name" value="PEPTIDASE_A1"/>
    <property type="match status" value="1"/>
</dbReference>
<dbReference type="Pfam" id="PF14543">
    <property type="entry name" value="TAXi_N"/>
    <property type="match status" value="1"/>
</dbReference>
<feature type="signal peptide" evidence="14">
    <location>
        <begin position="1"/>
        <end position="21"/>
    </location>
</feature>
<organism evidence="16 17">
    <name type="scientific">Acorus calamus</name>
    <name type="common">Sweet flag</name>
    <dbReference type="NCBI Taxonomy" id="4465"/>
    <lineage>
        <taxon>Eukaryota</taxon>
        <taxon>Viridiplantae</taxon>
        <taxon>Streptophyta</taxon>
        <taxon>Embryophyta</taxon>
        <taxon>Tracheophyta</taxon>
        <taxon>Spermatophyta</taxon>
        <taxon>Magnoliopsida</taxon>
        <taxon>Liliopsida</taxon>
        <taxon>Acoraceae</taxon>
        <taxon>Acorus</taxon>
    </lineage>
</organism>
<comment type="subcellular location">
    <subcellularLocation>
        <location evidence="1">Cell membrane</location>
        <topology evidence="1">Lipid-anchor</topology>
    </subcellularLocation>
</comment>
<dbReference type="InterPro" id="IPR032799">
    <property type="entry name" value="TAXi_C"/>
</dbReference>
<evidence type="ECO:0000256" key="14">
    <source>
        <dbReference type="SAM" id="SignalP"/>
    </source>
</evidence>
<feature type="domain" description="Peptidase A1" evidence="15">
    <location>
        <begin position="101"/>
        <end position="442"/>
    </location>
</feature>
<dbReference type="GO" id="GO:0006508">
    <property type="term" value="P:proteolysis"/>
    <property type="evidence" value="ECO:0007669"/>
    <property type="project" value="UniProtKB-KW"/>
</dbReference>
<keyword evidence="6 12" id="KW-0064">Aspartyl protease</keyword>
<evidence type="ECO:0000256" key="5">
    <source>
        <dbReference type="ARBA" id="ARBA00022729"/>
    </source>
</evidence>